<feature type="domain" description="NACHT" evidence="1">
    <location>
        <begin position="176"/>
        <end position="291"/>
    </location>
</feature>
<dbReference type="InterPro" id="IPR027417">
    <property type="entry name" value="P-loop_NTPase"/>
</dbReference>
<accession>A0ABT7BTS5</accession>
<dbReference type="EMBL" id="JAQOSQ010000001">
    <property type="protein sequence ID" value="MDJ1181896.1"/>
    <property type="molecule type" value="Genomic_DNA"/>
</dbReference>
<dbReference type="PANTHER" id="PTHR46844">
    <property type="entry name" value="SLR5058 PROTEIN"/>
    <property type="match status" value="1"/>
</dbReference>
<sequence length="671" mass="78277">MGRSRTLRLTDWTAANNALIEYFEGNKSKLAMHGGLSRTTINKFFNQAPVSEPSFRKICLALKLTWQQVTSVELTSASLNDLPSVEVQDDRDLSDQVKERYRQKILEQHSRIQLLSGQDMGVEELYADMWLLVRPESRHFNTPESLLNSFDIEKDRLGLSKRIERISGLEIANSKPKLVILGKPGSGKTTFLKHLAVDWCKGTFQPEKIAVLIELRRVQEQTWNLIDAIGQELRLKEEEIVNLLKQGKLLVLMDGLDEVLTDELRHNVKTQVKLVSEKYFMGNRFILTCRTHMMRTIPSGFTSVEMADFSLEQVKQFVQNWFTANRKSETEVTEQWEKIYRAMTNHPDWREMTATPLLLSLICVVVQDSNNIPENRTDFYKKEIQLLLSRWNDNKDIDGWEFGSKAYRKLSIEDKAKLLIEIAGYQFENPNNFILFEQHDLANLVSEQLELANIQEGIAVLKSIEAQHGLLIERADELWSFSHFTIQEYFTVQWLTQLPPHELFQKMTNEQSKKVVKQLVKSQQPADRLLHLIKKSIDQFMRDKTRIAYFLNWLIHESDSVQIQEALDSYQSTDLEVQGKSYENEWIKQLQKIGEIYEETTTYFSLEEWEYEKIQCYYETCIFVTELINIEGAASAECRTEIEEGILLPWVALQRRYPYLYGALKQEDPTR</sequence>
<evidence type="ECO:0000313" key="2">
    <source>
        <dbReference type="EMBL" id="MDJ1181896.1"/>
    </source>
</evidence>
<protein>
    <submittedName>
        <fullName evidence="2">NACHT domain-containing protein</fullName>
    </submittedName>
</protein>
<dbReference type="Proteomes" id="UP001232992">
    <property type="component" value="Unassembled WGS sequence"/>
</dbReference>
<dbReference type="Pfam" id="PF05729">
    <property type="entry name" value="NACHT"/>
    <property type="match status" value="1"/>
</dbReference>
<dbReference type="PANTHER" id="PTHR46844:SF1">
    <property type="entry name" value="SLR5058 PROTEIN"/>
    <property type="match status" value="1"/>
</dbReference>
<gene>
    <name evidence="2" type="ORF">PMH09_01690</name>
</gene>
<name>A0ABT7BTS5_9CYAN</name>
<organism evidence="2 3">
    <name type="scientific">Roseofilum casamattae BLCC-M143</name>
    <dbReference type="NCBI Taxonomy" id="3022442"/>
    <lineage>
        <taxon>Bacteria</taxon>
        <taxon>Bacillati</taxon>
        <taxon>Cyanobacteriota</taxon>
        <taxon>Cyanophyceae</taxon>
        <taxon>Desertifilales</taxon>
        <taxon>Desertifilaceae</taxon>
        <taxon>Roseofilum</taxon>
        <taxon>Roseofilum casamattae</taxon>
    </lineage>
</organism>
<dbReference type="Gene3D" id="3.40.50.300">
    <property type="entry name" value="P-loop containing nucleotide triphosphate hydrolases"/>
    <property type="match status" value="1"/>
</dbReference>
<dbReference type="SUPFAM" id="SSF52540">
    <property type="entry name" value="P-loop containing nucleoside triphosphate hydrolases"/>
    <property type="match status" value="1"/>
</dbReference>
<dbReference type="RefSeq" id="WP_283756545.1">
    <property type="nucleotide sequence ID" value="NZ_JAQOSQ010000001.1"/>
</dbReference>
<proteinExistence type="predicted"/>
<evidence type="ECO:0000259" key="1">
    <source>
        <dbReference type="PROSITE" id="PS50837"/>
    </source>
</evidence>
<comment type="caution">
    <text evidence="2">The sequence shown here is derived from an EMBL/GenBank/DDBJ whole genome shotgun (WGS) entry which is preliminary data.</text>
</comment>
<dbReference type="InterPro" id="IPR007111">
    <property type="entry name" value="NACHT_NTPase"/>
</dbReference>
<keyword evidence="3" id="KW-1185">Reference proteome</keyword>
<dbReference type="PROSITE" id="PS50837">
    <property type="entry name" value="NACHT"/>
    <property type="match status" value="1"/>
</dbReference>
<reference evidence="2 3" key="1">
    <citation type="submission" date="2023-01" db="EMBL/GenBank/DDBJ databases">
        <title>Novel diversity within Roseofilum (Cyanobacteria; Desertifilaceae) from marine benthic mats with descriptions of four novel species.</title>
        <authorList>
            <person name="Wang Y."/>
            <person name="Berthold D.E."/>
            <person name="Hu J."/>
            <person name="Lefler F.W."/>
            <person name="Laughinghouse H.D. IV."/>
        </authorList>
    </citation>
    <scope>NUCLEOTIDE SEQUENCE [LARGE SCALE GENOMIC DNA]</scope>
    <source>
        <strain evidence="2 3">BLCC-M143</strain>
    </source>
</reference>
<evidence type="ECO:0000313" key="3">
    <source>
        <dbReference type="Proteomes" id="UP001232992"/>
    </source>
</evidence>